<dbReference type="InterPro" id="IPR006093">
    <property type="entry name" value="Oxy_OxRdtase_FAD_BS"/>
</dbReference>
<dbReference type="GO" id="GO:0016491">
    <property type="term" value="F:oxidoreductase activity"/>
    <property type="evidence" value="ECO:0007669"/>
    <property type="project" value="UniProtKB-KW"/>
</dbReference>
<evidence type="ECO:0000259" key="6">
    <source>
        <dbReference type="PROSITE" id="PS51387"/>
    </source>
</evidence>
<dbReference type="InterPro" id="IPR036318">
    <property type="entry name" value="FAD-bd_PCMH-like_sf"/>
</dbReference>
<dbReference type="RefSeq" id="WP_181611600.1">
    <property type="nucleotide sequence ID" value="NZ_BAABAM010000003.1"/>
</dbReference>
<accession>A0A7W0HRF0</accession>
<evidence type="ECO:0000256" key="1">
    <source>
        <dbReference type="ARBA" id="ARBA00001974"/>
    </source>
</evidence>
<organism evidence="7 8">
    <name type="scientific">Nonomuraea soli</name>
    <dbReference type="NCBI Taxonomy" id="1032476"/>
    <lineage>
        <taxon>Bacteria</taxon>
        <taxon>Bacillati</taxon>
        <taxon>Actinomycetota</taxon>
        <taxon>Actinomycetes</taxon>
        <taxon>Streptosporangiales</taxon>
        <taxon>Streptosporangiaceae</taxon>
        <taxon>Nonomuraea</taxon>
    </lineage>
</organism>
<sequence length="429" mass="45045">MSVDVIRPGDPSYEQVSGSFAHSGSPAHVFLPRSAAEVAEAVGFARDGGLELSVRSGGHHGAGYATNDGGVIIDLSRLNTIEVDGDRVVIEPGAHWHQVAETLAPYGLALSSGDTRSVGVGGLLVGGGIGWLVRKYGLTIDHVTAVEVVTASGEILRASEAENADLFWAVRGGGGQAGIVVRFELVVPRETLVTFARYTYAADDIASVLKTWRDVMRTADEGLTSTASIFPAFGPDGSPSLSIAAAYAGDDHSGVEVLAGLGELVDKEVKVVPYAEVLEEAGLPPGWQPIVRNRLSPDLSDAAIDTLAAAQVPLMYREVRFIGGALNRVAPEATAFAHRDAEVMISTVLLGAPEDHPARLEAFEELWAGLRPHVKGAYGNFITHPDADDVAEVYPAATAERLAAVKRAHDPGGLFSRNLPITAGAVPRD</sequence>
<dbReference type="PANTHER" id="PTHR42973:SF39">
    <property type="entry name" value="FAD-BINDING PCMH-TYPE DOMAIN-CONTAINING PROTEIN"/>
    <property type="match status" value="1"/>
</dbReference>
<dbReference type="Gene3D" id="3.40.462.20">
    <property type="match status" value="1"/>
</dbReference>
<dbReference type="PROSITE" id="PS51387">
    <property type="entry name" value="FAD_PCMH"/>
    <property type="match status" value="1"/>
</dbReference>
<comment type="caution">
    <text evidence="7">The sequence shown here is derived from an EMBL/GenBank/DDBJ whole genome shotgun (WGS) entry which is preliminary data.</text>
</comment>
<dbReference type="AlphaFoldDB" id="A0A7W0HRF0"/>
<evidence type="ECO:0000256" key="4">
    <source>
        <dbReference type="ARBA" id="ARBA00022827"/>
    </source>
</evidence>
<comment type="similarity">
    <text evidence="2">Belongs to the oxygen-dependent FAD-linked oxidoreductase family.</text>
</comment>
<keyword evidence="4" id="KW-0274">FAD</keyword>
<dbReference type="SUPFAM" id="SSF55103">
    <property type="entry name" value="FAD-linked oxidases, C-terminal domain"/>
    <property type="match status" value="1"/>
</dbReference>
<dbReference type="InterPro" id="IPR016169">
    <property type="entry name" value="FAD-bd_PCMH_sub2"/>
</dbReference>
<dbReference type="SUPFAM" id="SSF56176">
    <property type="entry name" value="FAD-binding/transporter-associated domain-like"/>
    <property type="match status" value="1"/>
</dbReference>
<dbReference type="InterPro" id="IPR006094">
    <property type="entry name" value="Oxid_FAD_bind_N"/>
</dbReference>
<dbReference type="Gene3D" id="3.30.465.10">
    <property type="match status" value="1"/>
</dbReference>
<dbReference type="InterPro" id="IPR050416">
    <property type="entry name" value="FAD-linked_Oxidoreductase"/>
</dbReference>
<protein>
    <submittedName>
        <fullName evidence="7">FAD/FMN-containing dehydrogenase</fullName>
    </submittedName>
</protein>
<reference evidence="7 8" key="1">
    <citation type="submission" date="2020-07" db="EMBL/GenBank/DDBJ databases">
        <title>Genomic Encyclopedia of Type Strains, Phase IV (KMG-IV): sequencing the most valuable type-strain genomes for metagenomic binning, comparative biology and taxonomic classification.</title>
        <authorList>
            <person name="Goeker M."/>
        </authorList>
    </citation>
    <scope>NUCLEOTIDE SEQUENCE [LARGE SCALE GENOMIC DNA]</scope>
    <source>
        <strain evidence="7 8">DSM 45533</strain>
    </source>
</reference>
<keyword evidence="3" id="KW-0285">Flavoprotein</keyword>
<name>A0A7W0HRF0_9ACTN</name>
<evidence type="ECO:0000256" key="3">
    <source>
        <dbReference type="ARBA" id="ARBA00022630"/>
    </source>
</evidence>
<dbReference type="Proteomes" id="UP000530928">
    <property type="component" value="Unassembled WGS sequence"/>
</dbReference>
<dbReference type="PANTHER" id="PTHR42973">
    <property type="entry name" value="BINDING OXIDOREDUCTASE, PUTATIVE (AFU_ORTHOLOGUE AFUA_1G17690)-RELATED"/>
    <property type="match status" value="1"/>
</dbReference>
<dbReference type="Pfam" id="PF01565">
    <property type="entry name" value="FAD_binding_4"/>
    <property type="match status" value="1"/>
</dbReference>
<dbReference type="GO" id="GO:0071949">
    <property type="term" value="F:FAD binding"/>
    <property type="evidence" value="ECO:0007669"/>
    <property type="project" value="InterPro"/>
</dbReference>
<dbReference type="InterPro" id="IPR016167">
    <property type="entry name" value="FAD-bd_PCMH_sub1"/>
</dbReference>
<proteinExistence type="inferred from homology"/>
<evidence type="ECO:0000313" key="7">
    <source>
        <dbReference type="EMBL" id="MBA2892885.1"/>
    </source>
</evidence>
<dbReference type="PROSITE" id="PS00862">
    <property type="entry name" value="OX2_COVAL_FAD"/>
    <property type="match status" value="1"/>
</dbReference>
<dbReference type="InterPro" id="IPR016164">
    <property type="entry name" value="FAD-linked_Oxase-like_C"/>
</dbReference>
<evidence type="ECO:0000256" key="5">
    <source>
        <dbReference type="ARBA" id="ARBA00023002"/>
    </source>
</evidence>
<keyword evidence="8" id="KW-1185">Reference proteome</keyword>
<dbReference type="InterPro" id="IPR016166">
    <property type="entry name" value="FAD-bd_PCMH"/>
</dbReference>
<comment type="cofactor">
    <cofactor evidence="1">
        <name>FAD</name>
        <dbReference type="ChEBI" id="CHEBI:57692"/>
    </cofactor>
</comment>
<keyword evidence="5" id="KW-0560">Oxidoreductase</keyword>
<evidence type="ECO:0000313" key="8">
    <source>
        <dbReference type="Proteomes" id="UP000530928"/>
    </source>
</evidence>
<gene>
    <name evidence="7" type="ORF">HNR30_004239</name>
</gene>
<dbReference type="EMBL" id="JACDUR010000004">
    <property type="protein sequence ID" value="MBA2892885.1"/>
    <property type="molecule type" value="Genomic_DNA"/>
</dbReference>
<dbReference type="Gene3D" id="3.30.43.10">
    <property type="entry name" value="Uridine Diphospho-n-acetylenolpyruvylglucosamine Reductase, domain 2"/>
    <property type="match status" value="1"/>
</dbReference>
<feature type="domain" description="FAD-binding PCMH-type" evidence="6">
    <location>
        <begin position="22"/>
        <end position="190"/>
    </location>
</feature>
<evidence type="ECO:0000256" key="2">
    <source>
        <dbReference type="ARBA" id="ARBA00005466"/>
    </source>
</evidence>